<gene>
    <name evidence="1" type="ORF">JY651_41135</name>
</gene>
<dbReference type="PROSITE" id="PS51257">
    <property type="entry name" value="PROKAR_LIPOPROTEIN"/>
    <property type="match status" value="1"/>
</dbReference>
<dbReference type="RefSeq" id="WP_206723100.1">
    <property type="nucleotide sequence ID" value="NZ_CP071090.1"/>
</dbReference>
<organism evidence="1 2">
    <name type="scientific">Pyxidicoccus parkwayensis</name>
    <dbReference type="NCBI Taxonomy" id="2813578"/>
    <lineage>
        <taxon>Bacteria</taxon>
        <taxon>Pseudomonadati</taxon>
        <taxon>Myxococcota</taxon>
        <taxon>Myxococcia</taxon>
        <taxon>Myxococcales</taxon>
        <taxon>Cystobacterineae</taxon>
        <taxon>Myxococcaceae</taxon>
        <taxon>Pyxidicoccus</taxon>
    </lineage>
</organism>
<keyword evidence="2" id="KW-1185">Reference proteome</keyword>
<evidence type="ECO:0000313" key="2">
    <source>
        <dbReference type="Proteomes" id="UP000662747"/>
    </source>
</evidence>
<sequence length="129" mass="13679">MMKTQWMGAVLAVLLVGCGKEEEATGSESCADVEQAVESIRSGLGSCTPNYKNQEPLTFSRSACDAELETACSTAEERERIDQYVACLKAVAPCTPAQQTAFDDAIDACLDTLQTSGTKEECIEAAVGD</sequence>
<proteinExistence type="predicted"/>
<evidence type="ECO:0000313" key="1">
    <source>
        <dbReference type="EMBL" id="QSQ21523.1"/>
    </source>
</evidence>
<evidence type="ECO:0008006" key="3">
    <source>
        <dbReference type="Google" id="ProtNLM"/>
    </source>
</evidence>
<accession>A0ABX7NST3</accession>
<reference evidence="1 2" key="1">
    <citation type="submission" date="2021-02" db="EMBL/GenBank/DDBJ databases">
        <title>De Novo genome assembly of isolated myxobacteria.</title>
        <authorList>
            <person name="Stevens D.C."/>
        </authorList>
    </citation>
    <scope>NUCLEOTIDE SEQUENCE [LARGE SCALE GENOMIC DNA]</scope>
    <source>
        <strain evidence="2">SCPEA02</strain>
    </source>
</reference>
<name>A0ABX7NST3_9BACT</name>
<protein>
    <recommendedName>
        <fullName evidence="3">Lipoprotein</fullName>
    </recommendedName>
</protein>
<dbReference type="EMBL" id="CP071090">
    <property type="protein sequence ID" value="QSQ21523.1"/>
    <property type="molecule type" value="Genomic_DNA"/>
</dbReference>
<dbReference type="Proteomes" id="UP000662747">
    <property type="component" value="Chromosome"/>
</dbReference>